<evidence type="ECO:0000313" key="2">
    <source>
        <dbReference type="Proteomes" id="UP000011866"/>
    </source>
</evidence>
<evidence type="ECO:0000313" key="1">
    <source>
        <dbReference type="EMBL" id="CCU70728.1"/>
    </source>
</evidence>
<evidence type="ECO:0008006" key="3">
    <source>
        <dbReference type="Google" id="ProtNLM"/>
    </source>
</evidence>
<dbReference type="Proteomes" id="UP000011866">
    <property type="component" value="Chromosome"/>
</dbReference>
<name>M5DMU1_9GAMM</name>
<proteinExistence type="predicted"/>
<dbReference type="SUPFAM" id="SSF56112">
    <property type="entry name" value="Protein kinase-like (PK-like)"/>
    <property type="match status" value="1"/>
</dbReference>
<gene>
    <name evidence="1" type="ORF">TOL_0280</name>
</gene>
<reference evidence="1 2" key="1">
    <citation type="journal article" date="2013" name="Genome Announc.">
        <title>Genome Sequence of Thalassolituus oleivorans MIL-1 (DSM 14913T).</title>
        <authorList>
            <person name="Golyshin P.N."/>
            <person name="Werner J."/>
            <person name="Chernikova T.N."/>
            <person name="Tran H."/>
            <person name="Ferrer M."/>
            <person name="Yakimov M.M."/>
            <person name="Teeling H."/>
            <person name="Golyshina O.V."/>
        </authorList>
    </citation>
    <scope>NUCLEOTIDE SEQUENCE [LARGE SCALE GENOMIC DNA]</scope>
    <source>
        <strain evidence="1 2">MIL-1</strain>
    </source>
</reference>
<sequence length="525" mass="60391">MLIVTSAQFVSAELIAEFGEIPPAFLPVGNKRLYQHQFRHSTESERRILTLPDNYHLPKYDEQWLLKHRIEVIYLSSKMSLRESLIQCIRKLGDFSENISILHGDTLIEGIDYQLKDIVSIARTDDYYKWAGISKTESKTLFTEAFDAREPGMVVSGYFQFSSIDILLASLESSDSFISALNHYSNTLTLSAIHYPAWLDFGHVHTYFRSKSRITTQRSFNDLDISPRVVKKSSAKSWKMKAEYLWFKSLPEQLSIYTPHVFSFEQKEKSASYEIEYLYMSALNELAVFSELPGVAWQRIMQSCSEFITDARKYAGPESLADSINEFHQAKVFERLKTLRESSTIDPDSDWILNGEKLPSLNSIAEKCNASTRAVTPDDIYISHGDLCFSNILYDFRVQSVRLIDPRGTLDEQTFTPYGDGRYDIAKLYHSVIGRYDFIMAGNYHLDIIGKSSINFRIPHHPVLNNIGEQLMENRAFGYDKEEIIPIMINLFISMLPLHADSDTRQIALIANALRLFKEYKDLLK</sequence>
<dbReference type="RefSeq" id="WP_015485469.1">
    <property type="nucleotide sequence ID" value="NC_020888.1"/>
</dbReference>
<dbReference type="KEGG" id="tol:TOL_0280"/>
<dbReference type="EMBL" id="HF680312">
    <property type="protein sequence ID" value="CCU70728.1"/>
    <property type="molecule type" value="Genomic_DNA"/>
</dbReference>
<organism evidence="1 2">
    <name type="scientific">Thalassolituus oleivorans MIL-1</name>
    <dbReference type="NCBI Taxonomy" id="1298593"/>
    <lineage>
        <taxon>Bacteria</taxon>
        <taxon>Pseudomonadati</taxon>
        <taxon>Pseudomonadota</taxon>
        <taxon>Gammaproteobacteria</taxon>
        <taxon>Oceanospirillales</taxon>
        <taxon>Oceanospirillaceae</taxon>
        <taxon>Thalassolituus</taxon>
    </lineage>
</organism>
<dbReference type="HOGENOM" id="CLU_040642_0_0_6"/>
<keyword evidence="2" id="KW-1185">Reference proteome</keyword>
<dbReference type="InterPro" id="IPR011009">
    <property type="entry name" value="Kinase-like_dom_sf"/>
</dbReference>
<protein>
    <recommendedName>
        <fullName evidence="3">Capsular polysaccharide biosynthesis protein</fullName>
    </recommendedName>
</protein>
<dbReference type="eggNOG" id="COG1208">
    <property type="taxonomic scope" value="Bacteria"/>
</dbReference>
<dbReference type="AlphaFoldDB" id="M5DMU1"/>
<accession>M5DMU1</accession>
<dbReference type="PATRIC" id="fig|1298593.3.peg.276"/>
<dbReference type="GeneID" id="79175287"/>